<comment type="subcellular location">
    <subcellularLocation>
        <location evidence="1">Secreted</location>
    </subcellularLocation>
</comment>
<dbReference type="Pfam" id="PF00089">
    <property type="entry name" value="Trypsin"/>
    <property type="match status" value="1"/>
</dbReference>
<feature type="domain" description="Peptidase S1" evidence="10">
    <location>
        <begin position="221"/>
        <end position="471"/>
    </location>
</feature>
<keyword evidence="7" id="KW-0865">Zymogen</keyword>
<dbReference type="InterPro" id="IPR051333">
    <property type="entry name" value="CLIP_Serine_Protease"/>
</dbReference>
<dbReference type="InterPro" id="IPR001254">
    <property type="entry name" value="Trypsin_dom"/>
</dbReference>
<dbReference type="InterPro" id="IPR031986">
    <property type="entry name" value="GD_N"/>
</dbReference>
<dbReference type="CDD" id="cd00190">
    <property type="entry name" value="Tryp_SPc"/>
    <property type="match status" value="1"/>
</dbReference>
<keyword evidence="5" id="KW-0378">Hydrolase</keyword>
<evidence type="ECO:0000313" key="11">
    <source>
        <dbReference type="Proteomes" id="UP000504631"/>
    </source>
</evidence>
<dbReference type="GO" id="GO:0005576">
    <property type="term" value="C:extracellular region"/>
    <property type="evidence" value="ECO:0007669"/>
    <property type="project" value="UniProtKB-SubCell"/>
</dbReference>
<gene>
    <name evidence="12" type="primary">LOC117238732</name>
</gene>
<evidence type="ECO:0000256" key="3">
    <source>
        <dbReference type="ARBA" id="ARBA00022670"/>
    </source>
</evidence>
<organism evidence="11 12">
    <name type="scientific">Bombus vosnesenskii</name>
    <dbReference type="NCBI Taxonomy" id="207650"/>
    <lineage>
        <taxon>Eukaryota</taxon>
        <taxon>Metazoa</taxon>
        <taxon>Ecdysozoa</taxon>
        <taxon>Arthropoda</taxon>
        <taxon>Hexapoda</taxon>
        <taxon>Insecta</taxon>
        <taxon>Pterygota</taxon>
        <taxon>Neoptera</taxon>
        <taxon>Endopterygota</taxon>
        <taxon>Hymenoptera</taxon>
        <taxon>Apocrita</taxon>
        <taxon>Aculeata</taxon>
        <taxon>Apoidea</taxon>
        <taxon>Anthophila</taxon>
        <taxon>Apidae</taxon>
        <taxon>Bombus</taxon>
        <taxon>Pyrobombus</taxon>
    </lineage>
</organism>
<dbReference type="InterPro" id="IPR043504">
    <property type="entry name" value="Peptidase_S1_PA_chymotrypsin"/>
</dbReference>
<dbReference type="InterPro" id="IPR001314">
    <property type="entry name" value="Peptidase_S1A"/>
</dbReference>
<evidence type="ECO:0000256" key="5">
    <source>
        <dbReference type="ARBA" id="ARBA00022801"/>
    </source>
</evidence>
<keyword evidence="3" id="KW-0645">Protease</keyword>
<feature type="signal peptide" evidence="9">
    <location>
        <begin position="1"/>
        <end position="27"/>
    </location>
</feature>
<evidence type="ECO:0000256" key="7">
    <source>
        <dbReference type="ARBA" id="ARBA00023145"/>
    </source>
</evidence>
<protein>
    <submittedName>
        <fullName evidence="12">Serine protease 48-like isoform X1</fullName>
    </submittedName>
</protein>
<dbReference type="PANTHER" id="PTHR24260:SF143">
    <property type="entry name" value="SERINE PROTEASE GD-LIKE PROTEIN"/>
    <property type="match status" value="1"/>
</dbReference>
<dbReference type="InterPro" id="IPR009003">
    <property type="entry name" value="Peptidase_S1_PA"/>
</dbReference>
<dbReference type="Gene3D" id="2.40.10.10">
    <property type="entry name" value="Trypsin-like serine proteases"/>
    <property type="match status" value="1"/>
</dbReference>
<dbReference type="GeneID" id="117238732"/>
<dbReference type="AlphaFoldDB" id="A0A6J3L6W9"/>
<dbReference type="InterPro" id="IPR018114">
    <property type="entry name" value="TRYPSIN_HIS"/>
</dbReference>
<proteinExistence type="predicted"/>
<dbReference type="PROSITE" id="PS50240">
    <property type="entry name" value="TRYPSIN_DOM"/>
    <property type="match status" value="1"/>
</dbReference>
<dbReference type="RefSeq" id="XP_033359764.1">
    <property type="nucleotide sequence ID" value="XM_033503873.1"/>
</dbReference>
<dbReference type="FunFam" id="2.40.10.10:FF:000146">
    <property type="entry name" value="Serine protease 53"/>
    <property type="match status" value="1"/>
</dbReference>
<dbReference type="PROSITE" id="PS00134">
    <property type="entry name" value="TRYPSIN_HIS"/>
    <property type="match status" value="1"/>
</dbReference>
<name>A0A6J3L6W9_9HYME</name>
<evidence type="ECO:0000256" key="1">
    <source>
        <dbReference type="ARBA" id="ARBA00004613"/>
    </source>
</evidence>
<feature type="chain" id="PRO_5026906785" evidence="9">
    <location>
        <begin position="28"/>
        <end position="474"/>
    </location>
</feature>
<dbReference type="GO" id="GO:0004252">
    <property type="term" value="F:serine-type endopeptidase activity"/>
    <property type="evidence" value="ECO:0007669"/>
    <property type="project" value="InterPro"/>
</dbReference>
<keyword evidence="2" id="KW-0964">Secreted</keyword>
<sequence>MSSKMISIIVKTILLVYLSQLFVGVVGQSPCSNYFRYIQDDVSNELIGYIEIPFPPRGVILQLSVTLSIAVVLPSKYVGRLELATSKEQSIKAVNEGRPLSYKIHFPLPRPIPLLSSLWFNDQFICFGPRASGPIVTSIVLNHTLYPPANALSKQPEFNNNNNWNGMRNIYPPPSMIDRREPSQPPQIGSNVPNIKLVPPNNEQINLVCGRSNIEPVNPLIARGEKASPGQWPWVVAIFLVKLKFEFQCSGTLISNTHIITAAHCLQMNKVNLPAGSFLVSLGRYRLRDWREKGSENREIIEYKVHPDFVAGGNADADLAILMLRERVEFNSMIKPICLWSGSSLLLNVVGKVGYVVGWGRDELGNPYVQEPRQIKVPIVAQEVCLWSNSNFVAFTSNRTFCAGQRNGSGPCNGDSGSGFVIYNSEMDRYLLRGVVSRSLLDSSTMSCDLSQFVVYVDIAQHLDWIQTEISKNN</sequence>
<evidence type="ECO:0000313" key="12">
    <source>
        <dbReference type="RefSeq" id="XP_033359764.1"/>
    </source>
</evidence>
<evidence type="ECO:0000256" key="8">
    <source>
        <dbReference type="ARBA" id="ARBA00023157"/>
    </source>
</evidence>
<evidence type="ECO:0000256" key="4">
    <source>
        <dbReference type="ARBA" id="ARBA00022729"/>
    </source>
</evidence>
<keyword evidence="11" id="KW-1185">Reference proteome</keyword>
<dbReference type="PRINTS" id="PR00722">
    <property type="entry name" value="CHYMOTRYPSIN"/>
</dbReference>
<accession>A0A6J3L6W9</accession>
<evidence type="ECO:0000259" key="10">
    <source>
        <dbReference type="PROSITE" id="PS50240"/>
    </source>
</evidence>
<evidence type="ECO:0000256" key="2">
    <source>
        <dbReference type="ARBA" id="ARBA00022525"/>
    </source>
</evidence>
<evidence type="ECO:0000256" key="6">
    <source>
        <dbReference type="ARBA" id="ARBA00022825"/>
    </source>
</evidence>
<dbReference type="Pfam" id="PF16030">
    <property type="entry name" value="GD_N"/>
    <property type="match status" value="1"/>
</dbReference>
<reference evidence="12" key="1">
    <citation type="submission" date="2025-08" db="UniProtKB">
        <authorList>
            <consortium name="RefSeq"/>
        </authorList>
    </citation>
    <scope>IDENTIFICATION</scope>
    <source>
        <tissue evidence="12">Muscle</tissue>
    </source>
</reference>
<dbReference type="Proteomes" id="UP000504631">
    <property type="component" value="Unplaced"/>
</dbReference>
<dbReference type="SMART" id="SM00020">
    <property type="entry name" value="Tryp_SPc"/>
    <property type="match status" value="1"/>
</dbReference>
<keyword evidence="6" id="KW-0720">Serine protease</keyword>
<dbReference type="GO" id="GO:0006508">
    <property type="term" value="P:proteolysis"/>
    <property type="evidence" value="ECO:0007669"/>
    <property type="project" value="UniProtKB-KW"/>
</dbReference>
<dbReference type="PANTHER" id="PTHR24260">
    <property type="match status" value="1"/>
</dbReference>
<evidence type="ECO:0000256" key="9">
    <source>
        <dbReference type="SAM" id="SignalP"/>
    </source>
</evidence>
<keyword evidence="4 9" id="KW-0732">Signal</keyword>
<dbReference type="SUPFAM" id="SSF50494">
    <property type="entry name" value="Trypsin-like serine proteases"/>
    <property type="match status" value="1"/>
</dbReference>
<keyword evidence="8" id="KW-1015">Disulfide bond</keyword>
<dbReference type="KEGG" id="bvk:117238732"/>